<evidence type="ECO:0000313" key="6">
    <source>
        <dbReference type="Proteomes" id="UP001524473"/>
    </source>
</evidence>
<dbReference type="EMBL" id="JANFZH010000001">
    <property type="protein sequence ID" value="MCQ4838436.1"/>
    <property type="molecule type" value="Genomic_DNA"/>
</dbReference>
<dbReference type="Proteomes" id="UP001524473">
    <property type="component" value="Unassembled WGS sequence"/>
</dbReference>
<dbReference type="PROSITE" id="PS00122">
    <property type="entry name" value="CARBOXYLESTERASE_B_1"/>
    <property type="match status" value="1"/>
</dbReference>
<feature type="domain" description="Carboxylesterase type B" evidence="4">
    <location>
        <begin position="7"/>
        <end position="484"/>
    </location>
</feature>
<comment type="similarity">
    <text evidence="1 3">Belongs to the type-B carboxylesterase/lipase family.</text>
</comment>
<evidence type="ECO:0000256" key="1">
    <source>
        <dbReference type="ARBA" id="ARBA00005964"/>
    </source>
</evidence>
<evidence type="ECO:0000259" key="4">
    <source>
        <dbReference type="Pfam" id="PF00135"/>
    </source>
</evidence>
<protein>
    <recommendedName>
        <fullName evidence="3">Carboxylic ester hydrolase</fullName>
        <ecNumber evidence="3">3.1.1.-</ecNumber>
    </recommendedName>
</protein>
<sequence>MRKGIGIVDMEYGRVAGEEQNSITLFRGIPYAKPPVGELRWKAPQPAEPWEGVRECRRFRDMCIQNPGWVGMDAFEHHSQSEDCLYLNIWTPAASAEEELPVLFWIHGGGFQGGLGDEELYHGWSLAAKGVLVVSINYRLGALGFLAHPELSRESEHGVSGNYGLLDQIAALRWVKKNIRGFGGDPNRIVLDGQSAGGMSVGALISSPLTSGLYSAAIIQSGGPTAGRAVTLSQGEQIGVELLEKLSCRNLRELRSLPVEQVLKASCPEPGDPLQYQPFVDGYVLREDPYEAISAGRIGQVPLIIGGNADEGLFAPFGGKEYVDFLASVRAIFGENTEDFLKLYKVTEENFQRACLDAQRDYGFLNIQRVLSRLSKVHPCPVYQYYFVEPIVLEDGTFVGATHSAELFYVFHTLSVMGGSTPEGKPMKPRLSQAQYALSDAMGSYWSNFAKHGDPNSPGLPGWEPLSSTAPQYLRLEAEGIQTEATRFPEKLELLKSKL</sequence>
<dbReference type="Pfam" id="PF00135">
    <property type="entry name" value="COesterase"/>
    <property type="match status" value="1"/>
</dbReference>
<reference evidence="5 6" key="1">
    <citation type="submission" date="2022-06" db="EMBL/GenBank/DDBJ databases">
        <title>Isolation of gut microbiota from human fecal samples.</title>
        <authorList>
            <person name="Pamer E.G."/>
            <person name="Barat B."/>
            <person name="Waligurski E."/>
            <person name="Medina S."/>
            <person name="Paddock L."/>
            <person name="Mostad J."/>
        </authorList>
    </citation>
    <scope>NUCLEOTIDE SEQUENCE [LARGE SCALE GENOMIC DNA]</scope>
    <source>
        <strain evidence="5 6">DFI.9.73</strain>
    </source>
</reference>
<evidence type="ECO:0000256" key="2">
    <source>
        <dbReference type="ARBA" id="ARBA00022801"/>
    </source>
</evidence>
<dbReference type="RefSeq" id="WP_066863488.1">
    <property type="nucleotide sequence ID" value="NZ_CABKVV010000013.1"/>
</dbReference>
<keyword evidence="2 3" id="KW-0378">Hydrolase</keyword>
<gene>
    <name evidence="5" type="ORF">NE695_00735</name>
</gene>
<dbReference type="GeneID" id="90532277"/>
<dbReference type="InterPro" id="IPR019826">
    <property type="entry name" value="Carboxylesterase_B_AS"/>
</dbReference>
<dbReference type="SUPFAM" id="SSF53474">
    <property type="entry name" value="alpha/beta-Hydrolases"/>
    <property type="match status" value="1"/>
</dbReference>
<accession>A0ABT1RUU2</accession>
<keyword evidence="6" id="KW-1185">Reference proteome</keyword>
<dbReference type="PROSITE" id="PS00941">
    <property type="entry name" value="CARBOXYLESTERASE_B_2"/>
    <property type="match status" value="1"/>
</dbReference>
<dbReference type="InterPro" id="IPR029058">
    <property type="entry name" value="AB_hydrolase_fold"/>
</dbReference>
<dbReference type="EC" id="3.1.1.-" evidence="3"/>
<proteinExistence type="inferred from homology"/>
<evidence type="ECO:0000313" key="5">
    <source>
        <dbReference type="EMBL" id="MCQ4838436.1"/>
    </source>
</evidence>
<organism evidence="5 6">
    <name type="scientific">Neglectibacter timonensis</name>
    <dbReference type="NCBI Taxonomy" id="1776382"/>
    <lineage>
        <taxon>Bacteria</taxon>
        <taxon>Bacillati</taxon>
        <taxon>Bacillota</taxon>
        <taxon>Clostridia</taxon>
        <taxon>Eubacteriales</taxon>
        <taxon>Oscillospiraceae</taxon>
        <taxon>Neglectibacter</taxon>
    </lineage>
</organism>
<dbReference type="InterPro" id="IPR002018">
    <property type="entry name" value="CarbesteraseB"/>
</dbReference>
<dbReference type="InterPro" id="IPR019819">
    <property type="entry name" value="Carboxylesterase_B_CS"/>
</dbReference>
<dbReference type="PANTHER" id="PTHR11559">
    <property type="entry name" value="CARBOXYLESTERASE"/>
    <property type="match status" value="1"/>
</dbReference>
<dbReference type="InterPro" id="IPR050309">
    <property type="entry name" value="Type-B_Carboxylest/Lipase"/>
</dbReference>
<comment type="caution">
    <text evidence="5">The sequence shown here is derived from an EMBL/GenBank/DDBJ whole genome shotgun (WGS) entry which is preliminary data.</text>
</comment>
<evidence type="ECO:0000256" key="3">
    <source>
        <dbReference type="RuleBase" id="RU361235"/>
    </source>
</evidence>
<dbReference type="Gene3D" id="3.40.50.1820">
    <property type="entry name" value="alpha/beta hydrolase"/>
    <property type="match status" value="1"/>
</dbReference>
<name>A0ABT1RUU2_9FIRM</name>